<keyword evidence="2" id="KW-1185">Reference proteome</keyword>
<name>A0ABN9EK12_9NEOB</name>
<dbReference type="Proteomes" id="UP001162483">
    <property type="component" value="Unassembled WGS sequence"/>
</dbReference>
<sequence>MSCQSAPAPLPPRLCLCKLHLKSQKTVQELFFSKS</sequence>
<protein>
    <submittedName>
        <fullName evidence="1">Uncharacterized protein</fullName>
    </submittedName>
</protein>
<dbReference type="EMBL" id="CATNWA010015609">
    <property type="protein sequence ID" value="CAI9585058.1"/>
    <property type="molecule type" value="Genomic_DNA"/>
</dbReference>
<feature type="non-terminal residue" evidence="1">
    <location>
        <position position="35"/>
    </location>
</feature>
<reference evidence="1" key="1">
    <citation type="submission" date="2023-05" db="EMBL/GenBank/DDBJ databases">
        <authorList>
            <person name="Stuckert A."/>
        </authorList>
    </citation>
    <scope>NUCLEOTIDE SEQUENCE</scope>
</reference>
<evidence type="ECO:0000313" key="1">
    <source>
        <dbReference type="EMBL" id="CAI9585058.1"/>
    </source>
</evidence>
<comment type="caution">
    <text evidence="1">The sequence shown here is derived from an EMBL/GenBank/DDBJ whole genome shotgun (WGS) entry which is preliminary data.</text>
</comment>
<organism evidence="1 2">
    <name type="scientific">Staurois parvus</name>
    <dbReference type="NCBI Taxonomy" id="386267"/>
    <lineage>
        <taxon>Eukaryota</taxon>
        <taxon>Metazoa</taxon>
        <taxon>Chordata</taxon>
        <taxon>Craniata</taxon>
        <taxon>Vertebrata</taxon>
        <taxon>Euteleostomi</taxon>
        <taxon>Amphibia</taxon>
        <taxon>Batrachia</taxon>
        <taxon>Anura</taxon>
        <taxon>Neobatrachia</taxon>
        <taxon>Ranoidea</taxon>
        <taxon>Ranidae</taxon>
        <taxon>Staurois</taxon>
    </lineage>
</organism>
<proteinExistence type="predicted"/>
<evidence type="ECO:0000313" key="2">
    <source>
        <dbReference type="Proteomes" id="UP001162483"/>
    </source>
</evidence>
<gene>
    <name evidence="1" type="ORF">SPARVUS_LOCUS10122911</name>
</gene>
<accession>A0ABN9EK12</accession>